<keyword evidence="4 9" id="KW-0808">Transferase</keyword>
<feature type="binding site" evidence="9">
    <location>
        <begin position="312"/>
        <end position="313"/>
    </location>
    <ligand>
        <name>S-adenosyl-L-methionine</name>
        <dbReference type="ChEBI" id="CHEBI:59789"/>
    </ligand>
</feature>
<dbReference type="GO" id="GO:0005634">
    <property type="term" value="C:nucleus"/>
    <property type="evidence" value="ECO:0007669"/>
    <property type="project" value="UniProtKB-SubCell"/>
</dbReference>
<evidence type="ECO:0000256" key="1">
    <source>
        <dbReference type="ARBA" id="ARBA00009775"/>
    </source>
</evidence>
<reference evidence="12" key="1">
    <citation type="submission" date="2021-12" db="EMBL/GenBank/DDBJ databases">
        <authorList>
            <person name="King R."/>
        </authorList>
    </citation>
    <scope>NUCLEOTIDE SEQUENCE</scope>
</reference>
<organism evidence="12 13">
    <name type="scientific">Brassicogethes aeneus</name>
    <name type="common">Rape pollen beetle</name>
    <name type="synonym">Meligethes aeneus</name>
    <dbReference type="NCBI Taxonomy" id="1431903"/>
    <lineage>
        <taxon>Eukaryota</taxon>
        <taxon>Metazoa</taxon>
        <taxon>Ecdysozoa</taxon>
        <taxon>Arthropoda</taxon>
        <taxon>Hexapoda</taxon>
        <taxon>Insecta</taxon>
        <taxon>Pterygota</taxon>
        <taxon>Neoptera</taxon>
        <taxon>Endopterygota</taxon>
        <taxon>Coleoptera</taxon>
        <taxon>Polyphaga</taxon>
        <taxon>Cucujiformia</taxon>
        <taxon>Nitidulidae</taxon>
        <taxon>Meligethinae</taxon>
        <taxon>Brassicogethes</taxon>
    </lineage>
</organism>
<dbReference type="Proteomes" id="UP001154078">
    <property type="component" value="Chromosome 3"/>
</dbReference>
<keyword evidence="9" id="KW-0496">Mitochondrion</keyword>
<dbReference type="InterPro" id="IPR056744">
    <property type="entry name" value="TRM5/TYW2-like_N"/>
</dbReference>
<comment type="function">
    <text evidence="7">Involved in mitochondrial tRNA methylation. Specifically methylates the N1 position of guanosine-37 in various tRNAs. Methylation is not dependent on the nature of the nucleoside 5' of the target nucleoside. This is the first step in the biosynthesis of wybutosine (yW), a modified base adjacent to the anticodon of tRNAs and required for accurate decoding.</text>
</comment>
<gene>
    <name evidence="12" type="ORF">MELIAE_LOCUS5655</name>
</gene>
<comment type="subunit">
    <text evidence="9">Monomer.</text>
</comment>
<comment type="similarity">
    <text evidence="9">Belongs to the TRM5 / TYW2 family.</text>
</comment>
<dbReference type="Gene3D" id="3.30.300.110">
    <property type="entry name" value="Met-10+ protein-like domains"/>
    <property type="match status" value="1"/>
</dbReference>
<evidence type="ECO:0000256" key="4">
    <source>
        <dbReference type="ARBA" id="ARBA00022679"/>
    </source>
</evidence>
<keyword evidence="3 9" id="KW-0489">Methyltransferase</keyword>
<comment type="similarity">
    <text evidence="1">Belongs to the class I-like SAM-binding methyltransferase superfamily. TRM5/TYW2 family.</text>
</comment>
<keyword evidence="2 9" id="KW-0963">Cytoplasm</keyword>
<dbReference type="InterPro" id="IPR029063">
    <property type="entry name" value="SAM-dependent_MTases_sf"/>
</dbReference>
<evidence type="ECO:0000256" key="3">
    <source>
        <dbReference type="ARBA" id="ARBA00022603"/>
    </source>
</evidence>
<dbReference type="PANTHER" id="PTHR23245:SF36">
    <property type="entry name" value="TRNA (GUANINE(37)-N1)-METHYLTRANSFERASE"/>
    <property type="match status" value="1"/>
</dbReference>
<dbReference type="InterPro" id="IPR056743">
    <property type="entry name" value="TRM5-TYW2-like_MTfase"/>
</dbReference>
<comment type="catalytic activity">
    <reaction evidence="8 9">
        <text>guanosine(37) in tRNA + S-adenosyl-L-methionine = N(1)-methylguanosine(37) in tRNA + S-adenosyl-L-homocysteine + H(+)</text>
        <dbReference type="Rhea" id="RHEA:36899"/>
        <dbReference type="Rhea" id="RHEA-COMP:10145"/>
        <dbReference type="Rhea" id="RHEA-COMP:10147"/>
        <dbReference type="ChEBI" id="CHEBI:15378"/>
        <dbReference type="ChEBI" id="CHEBI:57856"/>
        <dbReference type="ChEBI" id="CHEBI:59789"/>
        <dbReference type="ChEBI" id="CHEBI:73542"/>
        <dbReference type="ChEBI" id="CHEBI:74269"/>
        <dbReference type="EC" id="2.1.1.228"/>
    </reaction>
</comment>
<dbReference type="AlphaFoldDB" id="A0A9P0B307"/>
<evidence type="ECO:0000256" key="7">
    <source>
        <dbReference type="ARBA" id="ARBA00045951"/>
    </source>
</evidence>
<dbReference type="EMBL" id="OV121134">
    <property type="protein sequence ID" value="CAH0553733.1"/>
    <property type="molecule type" value="Genomic_DNA"/>
</dbReference>
<feature type="binding site" evidence="9">
    <location>
        <position position="245"/>
    </location>
    <ligand>
        <name>S-adenosyl-L-methionine</name>
        <dbReference type="ChEBI" id="CHEBI:59789"/>
    </ligand>
</feature>
<feature type="domain" description="TRM5/TYW2-like N-terminal" evidence="11">
    <location>
        <begin position="141"/>
        <end position="215"/>
    </location>
</feature>
<dbReference type="Pfam" id="PF25133">
    <property type="entry name" value="TYW2_N_2"/>
    <property type="match status" value="1"/>
</dbReference>
<keyword evidence="9" id="KW-0539">Nucleus</keyword>
<feature type="domain" description="TRM5/TYW2-like methyltransferase" evidence="10">
    <location>
        <begin position="222"/>
        <end position="361"/>
    </location>
</feature>
<evidence type="ECO:0000259" key="11">
    <source>
        <dbReference type="Pfam" id="PF25133"/>
    </source>
</evidence>
<accession>A0A9P0B307</accession>
<dbReference type="PANTHER" id="PTHR23245">
    <property type="entry name" value="TRNA METHYLTRANSFERASE"/>
    <property type="match status" value="1"/>
</dbReference>
<keyword evidence="6 9" id="KW-0819">tRNA processing</keyword>
<dbReference type="GO" id="GO:0070901">
    <property type="term" value="P:mitochondrial tRNA methylation"/>
    <property type="evidence" value="ECO:0007669"/>
    <property type="project" value="TreeGrafter"/>
</dbReference>
<dbReference type="Gene3D" id="3.40.50.150">
    <property type="entry name" value="Vaccinia Virus protein VP39"/>
    <property type="match status" value="1"/>
</dbReference>
<feature type="binding site" evidence="9">
    <location>
        <begin position="283"/>
        <end position="284"/>
    </location>
    <ligand>
        <name>S-adenosyl-L-methionine</name>
        <dbReference type="ChEBI" id="CHEBI:59789"/>
    </ligand>
</feature>
<dbReference type="GO" id="GO:0005759">
    <property type="term" value="C:mitochondrial matrix"/>
    <property type="evidence" value="ECO:0007669"/>
    <property type="project" value="UniProtKB-SubCell"/>
</dbReference>
<comment type="function">
    <text evidence="9">Specifically methylates the N1 position of guanosine-37 in various cytoplasmic and mitochondrial tRNAs. Methylation is not dependent on the nature of the nucleoside 5' of the target nucleoside. This is the first step in the biosynthesis of wybutosine (yW), a modified base adjacent to the anticodon of tRNAs and required for accurate decoding.</text>
</comment>
<feature type="binding site" evidence="9">
    <location>
        <position position="339"/>
    </location>
    <ligand>
        <name>S-adenosyl-L-methionine</name>
        <dbReference type="ChEBI" id="CHEBI:59789"/>
    </ligand>
</feature>
<dbReference type="FunFam" id="3.30.300.110:FF:000001">
    <property type="entry name" value="tRNA (guanine(37)-N1)-methyltransferase"/>
    <property type="match status" value="1"/>
</dbReference>
<keyword evidence="13" id="KW-1185">Reference proteome</keyword>
<name>A0A9P0B307_BRAAE</name>
<proteinExistence type="inferred from homology"/>
<dbReference type="InterPro" id="IPR025792">
    <property type="entry name" value="tRNA_Gua_MeTrfase_euk"/>
</dbReference>
<evidence type="ECO:0000256" key="2">
    <source>
        <dbReference type="ARBA" id="ARBA00022490"/>
    </source>
</evidence>
<comment type="subcellular location">
    <subcellularLocation>
        <location evidence="9">Mitochondrion matrix</location>
    </subcellularLocation>
    <subcellularLocation>
        <location evidence="9">Nucleus</location>
    </subcellularLocation>
    <subcellularLocation>
        <location evidence="9">Cytoplasm</location>
    </subcellularLocation>
    <text evidence="9">Predominantly in the mitochondria and in the nucleus.</text>
</comment>
<evidence type="ECO:0000256" key="8">
    <source>
        <dbReference type="ARBA" id="ARBA00047783"/>
    </source>
</evidence>
<dbReference type="GO" id="GO:0052906">
    <property type="term" value="F:tRNA (guanine(37)-N1)-methyltransferase activity"/>
    <property type="evidence" value="ECO:0007669"/>
    <property type="project" value="UniProtKB-UniRule"/>
</dbReference>
<dbReference type="OrthoDB" id="408788at2759"/>
<evidence type="ECO:0000313" key="12">
    <source>
        <dbReference type="EMBL" id="CAH0553733.1"/>
    </source>
</evidence>
<evidence type="ECO:0000256" key="6">
    <source>
        <dbReference type="ARBA" id="ARBA00022694"/>
    </source>
</evidence>
<dbReference type="Pfam" id="PF02475">
    <property type="entry name" value="TRM5-TYW2_MTfase"/>
    <property type="match status" value="1"/>
</dbReference>
<protein>
    <recommendedName>
        <fullName evidence="9">tRNA (guanine(37)-N1)-methyltransferase</fullName>
        <ecNumber evidence="9">2.1.1.228</ecNumber>
    </recommendedName>
    <alternativeName>
        <fullName evidence="9">M1G-methyltransferase</fullName>
    </alternativeName>
    <alternativeName>
        <fullName evidence="9">tRNA [GM37] methyltransferase</fullName>
    </alternativeName>
    <alternativeName>
        <fullName evidence="9">tRNA methyltransferase 5 homolog</fullName>
    </alternativeName>
</protein>
<keyword evidence="5 9" id="KW-0949">S-adenosyl-L-methionine</keyword>
<dbReference type="GO" id="GO:0002939">
    <property type="term" value="P:tRNA N1-guanine methylation"/>
    <property type="evidence" value="ECO:0007669"/>
    <property type="project" value="TreeGrafter"/>
</dbReference>
<evidence type="ECO:0000313" key="13">
    <source>
        <dbReference type="Proteomes" id="UP001154078"/>
    </source>
</evidence>
<evidence type="ECO:0000256" key="5">
    <source>
        <dbReference type="ARBA" id="ARBA00022691"/>
    </source>
</evidence>
<evidence type="ECO:0000256" key="9">
    <source>
        <dbReference type="HAMAP-Rule" id="MF_03152"/>
    </source>
</evidence>
<dbReference type="HAMAP" id="MF_03152">
    <property type="entry name" value="TRM5"/>
    <property type="match status" value="1"/>
</dbReference>
<dbReference type="SUPFAM" id="SSF53335">
    <property type="entry name" value="S-adenosyl-L-methionine-dependent methyltransferases"/>
    <property type="match status" value="1"/>
</dbReference>
<evidence type="ECO:0000259" key="10">
    <source>
        <dbReference type="Pfam" id="PF02475"/>
    </source>
</evidence>
<sequence length="461" mass="52914">MYIVLKNIRHGLKPIPFQSLRTVKLQKENMNEIVNLNPPDSVRGMLELSEECFKKNVSIPVLHVKDVKLSNIIKLVKPELLKVENFKPIKSDESGTQIYLNPNRVDSENLENELNKFGLGKKDIILTNFTLNYENFSAEQVFRAVLPKNKEGMASFTKIGHILHVNLREHLLPFKKLIGKVLFDKIPGCKTVVNKTNMIDNTYRNFQMEILEGEDDMMVTLKENKCTFQFDFSAVYWNSRLSSEHECIVKKLNSNDVLFDVCAGVGPFSVPLAKKSCIVHANDLNPESYKWMNHNFKLNKIKTDCFKTYNKDAKMFILEEIKEYLPKYLTTHKVFITMNLPAMAVTFLNNFVGLLKNSDFVKGSFKPVTLFVYCFAKGENYNEIARNLVIENLGFDKIKDLHRVRTVSSLKEMMRVTIELDEEVLVGNVATGVKRSNEDDILEDNIKKCNVGDTKLPVPII</sequence>
<dbReference type="EC" id="2.1.1.228" evidence="9"/>